<evidence type="ECO:0000313" key="6">
    <source>
        <dbReference type="EMBL" id="VTZ63189.1"/>
    </source>
</evidence>
<name>A0A508X0E7_9HYPH</name>
<dbReference type="InterPro" id="IPR036388">
    <property type="entry name" value="WH-like_DNA-bd_sf"/>
</dbReference>
<dbReference type="AlphaFoldDB" id="A0A508X0E7"/>
<sequence>MASHLKHRTLSGALIEEIRQAILSGRYPAGSQLRQDALAETYGVSRIPVREVLFQLEAEGLVRIVPQKGAIVSELSLAEIDDVFELRALLEPRLLRKSAPLLDGDDFARLDEAQNRFLKATTAGEIDSYGQLNAELHMVLYRRADMPRTHQIVASLLQTSDRYTRVQLSSVAAMTRAMEEHAELIRLCRAGAFEEASAFLVFHLKAVHEDLLFRLNGREDAPAMEGGAG</sequence>
<evidence type="ECO:0000256" key="1">
    <source>
        <dbReference type="ARBA" id="ARBA00023015"/>
    </source>
</evidence>
<dbReference type="Gene3D" id="1.10.10.10">
    <property type="entry name" value="Winged helix-like DNA-binding domain superfamily/Winged helix DNA-binding domain"/>
    <property type="match status" value="1"/>
</dbReference>
<dbReference type="CDD" id="cd07377">
    <property type="entry name" value="WHTH_GntR"/>
    <property type="match status" value="1"/>
</dbReference>
<gene>
    <name evidence="5" type="ORF">BMJ33_01770</name>
    <name evidence="6" type="ORF">EMEDMD4_490116</name>
</gene>
<feature type="domain" description="HTH gntR-type" evidence="4">
    <location>
        <begin position="8"/>
        <end position="75"/>
    </location>
</feature>
<evidence type="ECO:0000259" key="4">
    <source>
        <dbReference type="PROSITE" id="PS50949"/>
    </source>
</evidence>
<reference evidence="5 7" key="2">
    <citation type="journal article" date="2018" name="FEMS Microbiol. Ecol.">
        <title>Co-invading symbiotic mutualists of Medicago polymorpha retain high ancestral diversity and contain diverse accessory genomes.</title>
        <authorList>
            <person name="Porter S.S."/>
            <person name="Faber-Hammond J.J."/>
            <person name="Friesen M.L."/>
        </authorList>
    </citation>
    <scope>NUCLEOTIDE SEQUENCE [LARGE SCALE GENOMIC DNA]</scope>
    <source>
        <strain evidence="5 7">Str16</strain>
    </source>
</reference>
<dbReference type="Proteomes" id="UP001190825">
    <property type="component" value="Unassembled WGS sequence"/>
</dbReference>
<dbReference type="GO" id="GO:0003700">
    <property type="term" value="F:DNA-binding transcription factor activity"/>
    <property type="evidence" value="ECO:0007669"/>
    <property type="project" value="InterPro"/>
</dbReference>
<keyword evidence="7" id="KW-1185">Reference proteome</keyword>
<reference evidence="5" key="1">
    <citation type="submission" date="2017-04" db="EMBL/GenBank/DDBJ databases">
        <authorList>
            <person name="Porter S."/>
            <person name="Friesen M.L."/>
            <person name="Faber-Hammond J."/>
        </authorList>
    </citation>
    <scope>NUCLEOTIDE SEQUENCE</scope>
    <source>
        <strain evidence="5">Str16</strain>
    </source>
</reference>
<dbReference type="Proteomes" id="UP000507954">
    <property type="component" value="Unassembled WGS sequence"/>
</dbReference>
<dbReference type="InterPro" id="IPR000524">
    <property type="entry name" value="Tscrpt_reg_HTH_GntR"/>
</dbReference>
<dbReference type="Pfam" id="PF07729">
    <property type="entry name" value="FCD"/>
    <property type="match status" value="1"/>
</dbReference>
<dbReference type="PANTHER" id="PTHR43537:SF41">
    <property type="entry name" value="TRANSCRIPTIONAL REGULATORY PROTEIN"/>
    <property type="match status" value="1"/>
</dbReference>
<dbReference type="InterPro" id="IPR011711">
    <property type="entry name" value="GntR_C"/>
</dbReference>
<dbReference type="SMART" id="SM00345">
    <property type="entry name" value="HTH_GNTR"/>
    <property type="match status" value="1"/>
</dbReference>
<dbReference type="Gene3D" id="1.20.120.530">
    <property type="entry name" value="GntR ligand-binding domain-like"/>
    <property type="match status" value="1"/>
</dbReference>
<keyword evidence="1" id="KW-0805">Transcription regulation</keyword>
<dbReference type="PANTHER" id="PTHR43537">
    <property type="entry name" value="TRANSCRIPTIONAL REGULATOR, GNTR FAMILY"/>
    <property type="match status" value="1"/>
</dbReference>
<dbReference type="SUPFAM" id="SSF48008">
    <property type="entry name" value="GntR ligand-binding domain-like"/>
    <property type="match status" value="1"/>
</dbReference>
<dbReference type="RefSeq" id="WP_028053831.1">
    <property type="nucleotide sequence ID" value="NZ_ATYC01000008.1"/>
</dbReference>
<dbReference type="EMBL" id="CABFNB010000116">
    <property type="protein sequence ID" value="VTZ63189.1"/>
    <property type="molecule type" value="Genomic_DNA"/>
</dbReference>
<dbReference type="SUPFAM" id="SSF46785">
    <property type="entry name" value="Winged helix' DNA-binding domain"/>
    <property type="match status" value="1"/>
</dbReference>
<protein>
    <submittedName>
        <fullName evidence="5">GntR family transcriptional regulator</fullName>
    </submittedName>
    <submittedName>
        <fullName evidence="6">Transcriptional regulator, GntR family</fullName>
    </submittedName>
</protein>
<dbReference type="InterPro" id="IPR036390">
    <property type="entry name" value="WH_DNA-bd_sf"/>
</dbReference>
<dbReference type="SMART" id="SM00895">
    <property type="entry name" value="FCD"/>
    <property type="match status" value="1"/>
</dbReference>
<organism evidence="6">
    <name type="scientific">Sinorhizobium medicae</name>
    <dbReference type="NCBI Taxonomy" id="110321"/>
    <lineage>
        <taxon>Bacteria</taxon>
        <taxon>Pseudomonadati</taxon>
        <taxon>Pseudomonadota</taxon>
        <taxon>Alphaproteobacteria</taxon>
        <taxon>Hyphomicrobiales</taxon>
        <taxon>Rhizobiaceae</taxon>
        <taxon>Sinorhizobium/Ensifer group</taxon>
        <taxon>Sinorhizobium</taxon>
    </lineage>
</organism>
<evidence type="ECO:0000313" key="7">
    <source>
        <dbReference type="Proteomes" id="UP001190825"/>
    </source>
</evidence>
<evidence type="ECO:0000256" key="2">
    <source>
        <dbReference type="ARBA" id="ARBA00023125"/>
    </source>
</evidence>
<dbReference type="Pfam" id="PF00392">
    <property type="entry name" value="GntR"/>
    <property type="match status" value="1"/>
</dbReference>
<reference evidence="6" key="3">
    <citation type="submission" date="2019-06" db="EMBL/GenBank/DDBJ databases">
        <authorList>
            <person name="Le Quere A."/>
            <person name="Colella S."/>
        </authorList>
    </citation>
    <scope>NUCLEOTIDE SEQUENCE</scope>
    <source>
        <strain evidence="6">EmedicaeMD41</strain>
    </source>
</reference>
<proteinExistence type="predicted"/>
<keyword evidence="2" id="KW-0238">DNA-binding</keyword>
<accession>A0A508X0E7</accession>
<dbReference type="GO" id="GO:0003677">
    <property type="term" value="F:DNA binding"/>
    <property type="evidence" value="ECO:0007669"/>
    <property type="project" value="UniProtKB-KW"/>
</dbReference>
<dbReference type="InterPro" id="IPR008920">
    <property type="entry name" value="TF_FadR/GntR_C"/>
</dbReference>
<evidence type="ECO:0000313" key="5">
    <source>
        <dbReference type="EMBL" id="PLU09150.1"/>
    </source>
</evidence>
<dbReference type="EMBL" id="NBUC01000011">
    <property type="protein sequence ID" value="PLU09150.1"/>
    <property type="molecule type" value="Genomic_DNA"/>
</dbReference>
<keyword evidence="3" id="KW-0804">Transcription</keyword>
<evidence type="ECO:0000256" key="3">
    <source>
        <dbReference type="ARBA" id="ARBA00023163"/>
    </source>
</evidence>
<dbReference type="PROSITE" id="PS50949">
    <property type="entry name" value="HTH_GNTR"/>
    <property type="match status" value="1"/>
</dbReference>